<dbReference type="InterPro" id="IPR003615">
    <property type="entry name" value="HNH_nuc"/>
</dbReference>
<dbReference type="SUPFAM" id="SSF54060">
    <property type="entry name" value="His-Me finger endonucleases"/>
    <property type="match status" value="1"/>
</dbReference>
<keyword evidence="3" id="KW-0378">Hydrolase</keyword>
<dbReference type="InterPro" id="IPR044925">
    <property type="entry name" value="His-Me_finger_sf"/>
</dbReference>
<dbReference type="EMBL" id="FNCJ01000007">
    <property type="protein sequence ID" value="SDH11425.1"/>
    <property type="molecule type" value="Genomic_DNA"/>
</dbReference>
<name>A0A1G7ZRW3_9BURK</name>
<evidence type="ECO:0000259" key="2">
    <source>
        <dbReference type="Pfam" id="PF13392"/>
    </source>
</evidence>
<dbReference type="Proteomes" id="UP000199706">
    <property type="component" value="Unassembled WGS sequence"/>
</dbReference>
<accession>A0A1G7ZRW3</accession>
<sequence length="469" mass="51602">MTDDQIKRIYLESTGFDLDESDAALLDFARTLLATQAIVGDVVPHWHGYNAQPSDAQVTLTTTIAGEGDGRQLLEGLAMRLESGRFFNGVAQPNADIYAQAIRAALAQKAVPTAGEFPYQRTFNAIAAATKIEGGHIAISVRAFCETFGNDPAPIASASEAFQSRVQPWMLACFGAEIAADKMERNHRFFEESTETVQANGMTRSEAHQLVDYVYDRPVGELHQEVGGVMVTLAALCLASGIDMHEAGEVELARVWTKIEKIRAKQAAKPKHSPLPEHTHPAAAQPARAEVLENKQEPKDEANANFPGYFVTEAGEIFGPRGQIKGHPSPKGYLRVDLRDGEIKKTMTIHKIVLETFVGPRPTGLQARHKNGKKLENNLGNLCWGTATENYEDKRLHGTHQVGERHGASKLTARDVLMIREAFANRNGHDWGAARFAKQFGVHRTTISDVARRETWSDPTAIRDLKDKP</sequence>
<dbReference type="Pfam" id="PF13392">
    <property type="entry name" value="HNH_3"/>
    <property type="match status" value="1"/>
</dbReference>
<feature type="region of interest" description="Disordered" evidence="1">
    <location>
        <begin position="266"/>
        <end position="288"/>
    </location>
</feature>
<dbReference type="AlphaFoldDB" id="A0A1G7ZRW3"/>
<feature type="domain" description="HNH nuclease" evidence="2">
    <location>
        <begin position="349"/>
        <end position="390"/>
    </location>
</feature>
<organism evidence="3 4">
    <name type="scientific">Paraburkholderia phenazinium</name>
    <dbReference type="NCBI Taxonomy" id="60549"/>
    <lineage>
        <taxon>Bacteria</taxon>
        <taxon>Pseudomonadati</taxon>
        <taxon>Pseudomonadota</taxon>
        <taxon>Betaproteobacteria</taxon>
        <taxon>Burkholderiales</taxon>
        <taxon>Burkholderiaceae</taxon>
        <taxon>Paraburkholderia</taxon>
    </lineage>
</organism>
<keyword evidence="3" id="KW-0255">Endonuclease</keyword>
<evidence type="ECO:0000313" key="4">
    <source>
        <dbReference type="Proteomes" id="UP000199706"/>
    </source>
</evidence>
<reference evidence="3 4" key="1">
    <citation type="submission" date="2016-10" db="EMBL/GenBank/DDBJ databases">
        <authorList>
            <person name="de Groot N.N."/>
        </authorList>
    </citation>
    <scope>NUCLEOTIDE SEQUENCE [LARGE SCALE GENOMIC DNA]</scope>
    <source>
        <strain evidence="3 4">LMG 2247</strain>
    </source>
</reference>
<dbReference type="Gene3D" id="3.90.75.20">
    <property type="match status" value="1"/>
</dbReference>
<protein>
    <submittedName>
        <fullName evidence="3">HNH endonuclease</fullName>
    </submittedName>
</protein>
<evidence type="ECO:0000313" key="3">
    <source>
        <dbReference type="EMBL" id="SDH11425.1"/>
    </source>
</evidence>
<evidence type="ECO:0000256" key="1">
    <source>
        <dbReference type="SAM" id="MobiDB-lite"/>
    </source>
</evidence>
<proteinExistence type="predicted"/>
<dbReference type="GO" id="GO:0004519">
    <property type="term" value="F:endonuclease activity"/>
    <property type="evidence" value="ECO:0007669"/>
    <property type="project" value="UniProtKB-KW"/>
</dbReference>
<keyword evidence="3" id="KW-0540">Nuclease</keyword>
<gene>
    <name evidence="3" type="ORF">SAMN05216466_107149</name>
</gene>
<dbReference type="RefSeq" id="WP_176860768.1">
    <property type="nucleotide sequence ID" value="NZ_FNCJ01000007.1"/>
</dbReference>